<gene>
    <name evidence="2" type="ORF">V8247_05410</name>
</gene>
<dbReference type="Pfam" id="PF01548">
    <property type="entry name" value="DEDD_Tnp_IS110"/>
    <property type="match status" value="1"/>
</dbReference>
<evidence type="ECO:0000259" key="1">
    <source>
        <dbReference type="Pfam" id="PF01548"/>
    </source>
</evidence>
<proteinExistence type="predicted"/>
<sequence>MAKTDKIDASVIASFAAVIKPAIRPVNDDQALRLKATVSRRRQLSDMVKAETSRGQTLS</sequence>
<reference evidence="2 3" key="1">
    <citation type="submission" date="2024-03" db="EMBL/GenBank/DDBJ databases">
        <title>A Dehalogenimonas Isolated from Estuarine Sediments Dihaloeliminates Chlorinated Alkanes.</title>
        <authorList>
            <person name="Yang Y."/>
            <person name="Wang H."/>
        </authorList>
    </citation>
    <scope>NUCLEOTIDE SEQUENCE [LARGE SCALE GENOMIC DNA]</scope>
    <source>
        <strain evidence="2 3">W</strain>
    </source>
</reference>
<dbReference type="InterPro" id="IPR002525">
    <property type="entry name" value="Transp_IS110-like_N"/>
</dbReference>
<protein>
    <recommendedName>
        <fullName evidence="1">Transposase IS110-like N-terminal domain-containing protein</fullName>
    </recommendedName>
</protein>
<dbReference type="Proteomes" id="UP001375370">
    <property type="component" value="Chromosome"/>
</dbReference>
<accession>A0ABZ2J6D0</accession>
<name>A0ABZ2J6D0_9CHLR</name>
<feature type="domain" description="Transposase IS110-like N-terminal" evidence="1">
    <location>
        <begin position="2"/>
        <end position="54"/>
    </location>
</feature>
<dbReference type="EMBL" id="CP146612">
    <property type="protein sequence ID" value="WWX24706.1"/>
    <property type="molecule type" value="Genomic_DNA"/>
</dbReference>
<evidence type="ECO:0000313" key="3">
    <source>
        <dbReference type="Proteomes" id="UP001375370"/>
    </source>
</evidence>
<evidence type="ECO:0000313" key="2">
    <source>
        <dbReference type="EMBL" id="WWX24706.1"/>
    </source>
</evidence>
<keyword evidence="3" id="KW-1185">Reference proteome</keyword>
<organism evidence="2 3">
    <name type="scientific">Candidatus Dehalogenimonas loeffleri</name>
    <dbReference type="NCBI Taxonomy" id="3127115"/>
    <lineage>
        <taxon>Bacteria</taxon>
        <taxon>Bacillati</taxon>
        <taxon>Chloroflexota</taxon>
        <taxon>Dehalococcoidia</taxon>
        <taxon>Dehalococcoidales</taxon>
        <taxon>Dehalococcoidaceae</taxon>
        <taxon>Dehalogenimonas</taxon>
    </lineage>
</organism>